<dbReference type="EMBL" id="SHOA02000001">
    <property type="protein sequence ID" value="TDH70545.1"/>
    <property type="molecule type" value="Genomic_DNA"/>
</dbReference>
<accession>A0A976IGG0</accession>
<proteinExistence type="predicted"/>
<comment type="caution">
    <text evidence="1">The sequence shown here is derived from an EMBL/GenBank/DDBJ whole genome shotgun (WGS) entry which is preliminary data.</text>
</comment>
<dbReference type="AlphaFoldDB" id="A0A976IGG0"/>
<dbReference type="RefSeq" id="XP_067820044.1">
    <property type="nucleotide sequence ID" value="XM_067967210.1"/>
</dbReference>
<dbReference type="KEGG" id="blac:94352881"/>
<organism evidence="1 2">
    <name type="scientific">Bremia lactucae</name>
    <name type="common">Lettuce downy mildew</name>
    <dbReference type="NCBI Taxonomy" id="4779"/>
    <lineage>
        <taxon>Eukaryota</taxon>
        <taxon>Sar</taxon>
        <taxon>Stramenopiles</taxon>
        <taxon>Oomycota</taxon>
        <taxon>Peronosporomycetes</taxon>
        <taxon>Peronosporales</taxon>
        <taxon>Peronosporaceae</taxon>
        <taxon>Bremia</taxon>
    </lineage>
</organism>
<gene>
    <name evidence="1" type="ORF">CCR75_009165</name>
</gene>
<evidence type="ECO:0000313" key="1">
    <source>
        <dbReference type="EMBL" id="TDH70545.1"/>
    </source>
</evidence>
<reference evidence="1 2" key="1">
    <citation type="journal article" date="2021" name="Genome Biol.">
        <title>AFLAP: assembly-free linkage analysis pipeline using k-mers from genome sequencing data.</title>
        <authorList>
            <person name="Fletcher K."/>
            <person name="Zhang L."/>
            <person name="Gil J."/>
            <person name="Han R."/>
            <person name="Cavanaugh K."/>
            <person name="Michelmore R."/>
        </authorList>
    </citation>
    <scope>NUCLEOTIDE SEQUENCE [LARGE SCALE GENOMIC DNA]</scope>
    <source>
        <strain evidence="1 2">SF5</strain>
    </source>
</reference>
<dbReference type="GeneID" id="94352881"/>
<evidence type="ECO:0000313" key="2">
    <source>
        <dbReference type="Proteomes" id="UP000294530"/>
    </source>
</evidence>
<protein>
    <submittedName>
        <fullName evidence="1">Uncharacterized protein</fullName>
    </submittedName>
</protein>
<dbReference type="Proteomes" id="UP000294530">
    <property type="component" value="Unassembled WGS sequence"/>
</dbReference>
<name>A0A976IGG0_BRELC</name>
<sequence>MADRMRINILDAAIIQAQTPTTRMKVMLNNVADFKIVSAMYLAYEPDYILMLSKKPMEYRHQVQWHALGGTSFLTRAIKSSNEISRLVVQMYFSDSSVTRCDDFTQTGARQPLEKHL</sequence>
<keyword evidence="2" id="KW-1185">Reference proteome</keyword>